<evidence type="ECO:0000256" key="7">
    <source>
        <dbReference type="SAM" id="MobiDB-lite"/>
    </source>
</evidence>
<dbReference type="PROSITE" id="PS50048">
    <property type="entry name" value="ZN2_CY6_FUNGAL_2"/>
    <property type="match status" value="1"/>
</dbReference>
<dbReference type="AlphaFoldDB" id="A0A8K0X441"/>
<reference evidence="9" key="1">
    <citation type="journal article" date="2021" name="Nat. Commun.">
        <title>Genetic determinants of endophytism in the Arabidopsis root mycobiome.</title>
        <authorList>
            <person name="Mesny F."/>
            <person name="Miyauchi S."/>
            <person name="Thiergart T."/>
            <person name="Pickel B."/>
            <person name="Atanasova L."/>
            <person name="Karlsson M."/>
            <person name="Huettel B."/>
            <person name="Barry K.W."/>
            <person name="Haridas S."/>
            <person name="Chen C."/>
            <person name="Bauer D."/>
            <person name="Andreopoulos W."/>
            <person name="Pangilinan J."/>
            <person name="LaButti K."/>
            <person name="Riley R."/>
            <person name="Lipzen A."/>
            <person name="Clum A."/>
            <person name="Drula E."/>
            <person name="Henrissat B."/>
            <person name="Kohler A."/>
            <person name="Grigoriev I.V."/>
            <person name="Martin F.M."/>
            <person name="Hacquard S."/>
        </authorList>
    </citation>
    <scope>NUCLEOTIDE SEQUENCE</scope>
    <source>
        <strain evidence="9">MPI-CAGE-AT-0016</strain>
    </source>
</reference>
<proteinExistence type="predicted"/>
<dbReference type="InterPro" id="IPR052360">
    <property type="entry name" value="Transcr_Regulatory_Proteins"/>
</dbReference>
<dbReference type="Gene3D" id="4.10.240.10">
    <property type="entry name" value="Zn(2)-C6 fungal-type DNA-binding domain"/>
    <property type="match status" value="1"/>
</dbReference>
<evidence type="ECO:0000259" key="8">
    <source>
        <dbReference type="PROSITE" id="PS50048"/>
    </source>
</evidence>
<dbReference type="GO" id="GO:0008270">
    <property type="term" value="F:zinc ion binding"/>
    <property type="evidence" value="ECO:0007669"/>
    <property type="project" value="InterPro"/>
</dbReference>
<evidence type="ECO:0000313" key="10">
    <source>
        <dbReference type="Proteomes" id="UP000813385"/>
    </source>
</evidence>
<feature type="region of interest" description="Disordered" evidence="7">
    <location>
        <begin position="538"/>
        <end position="564"/>
    </location>
</feature>
<keyword evidence="6" id="KW-0539">Nucleus</keyword>
<evidence type="ECO:0000256" key="1">
    <source>
        <dbReference type="ARBA" id="ARBA00022723"/>
    </source>
</evidence>
<dbReference type="PANTHER" id="PTHR36206">
    <property type="entry name" value="ASPERCRYPTIN BIOSYNTHESIS CLUSTER-SPECIFIC TRANSCRIPTION REGULATOR ATNN-RELATED"/>
    <property type="match status" value="1"/>
</dbReference>
<dbReference type="PANTHER" id="PTHR36206:SF4">
    <property type="entry name" value="HYPOTHETICAL CONSERVED PROTEIN (EUROFUNG)-RELATED"/>
    <property type="match status" value="1"/>
</dbReference>
<dbReference type="PROSITE" id="PS00463">
    <property type="entry name" value="ZN2_CY6_FUNGAL_1"/>
    <property type="match status" value="1"/>
</dbReference>
<dbReference type="SUPFAM" id="SSF57701">
    <property type="entry name" value="Zn2/Cys6 DNA-binding domain"/>
    <property type="match status" value="1"/>
</dbReference>
<keyword evidence="1" id="KW-0479">Metal-binding</keyword>
<name>A0A8K0X441_9PEZI</name>
<dbReference type="Pfam" id="PF00172">
    <property type="entry name" value="Zn_clus"/>
    <property type="match status" value="1"/>
</dbReference>
<keyword evidence="10" id="KW-1185">Reference proteome</keyword>
<accession>A0A8K0X441</accession>
<dbReference type="EMBL" id="JAGPXD010000003">
    <property type="protein sequence ID" value="KAH7362834.1"/>
    <property type="molecule type" value="Genomic_DNA"/>
</dbReference>
<dbReference type="InterPro" id="IPR036864">
    <property type="entry name" value="Zn2-C6_fun-type_DNA-bd_sf"/>
</dbReference>
<keyword evidence="4" id="KW-0238">DNA-binding</keyword>
<sequence>MTLPKPERVRAFKPKTKTGCLTCKKRRVKCDEARPECNRCTKLGIECGYKIERSATHGSRDHPRLLPKHAAPIHELPLQAQARAQAWAWTVVRSPGEPPSTIFRSQPDYAYFCFFREQSTRILAGPYRDNLWERIVLQACHEEPSIRALAASIGALDLSTRGSSSDGGSTTSRASIPSNTLPPATGHRVYALDQYGRALAAVRKLADSDTPHPGATRHALIAAILIYCFECIYDGPETAIAHFEKALYFLGVELARHGRPYIHLTTSSPTPDLEGELVAAFVRLDSGLLGRPASYQSARLQRLLVTCDFSDLTLPPAFSSLNEARNHLEQAEFYCMPQVVNSWADAMTPEGLELSEETLAVARETSIRIAQWMAAFAPILARAHESRACGGPFTGEYSLQIHALLSNLAAQAVWARADDAHQYEALARDLNEDSYAINALARAIADEPGFKKTFVWDNCILQGLITVIVAAPDRAARTQALDLINSIKPRREGAWDSDALAKTGEVVLGMSENLNPFGRVHLNRFYVFTGVRNVGGEEQQKSVGRAVPTERPPDEWDPEVNSTGNPKVMGFGQVLADWACRI</sequence>
<evidence type="ECO:0000256" key="5">
    <source>
        <dbReference type="ARBA" id="ARBA00023163"/>
    </source>
</evidence>
<dbReference type="SMART" id="SM00066">
    <property type="entry name" value="GAL4"/>
    <property type="match status" value="1"/>
</dbReference>
<dbReference type="Proteomes" id="UP000813385">
    <property type="component" value="Unassembled WGS sequence"/>
</dbReference>
<evidence type="ECO:0000313" key="9">
    <source>
        <dbReference type="EMBL" id="KAH7362834.1"/>
    </source>
</evidence>
<feature type="domain" description="Zn(2)-C6 fungal-type" evidence="8">
    <location>
        <begin position="19"/>
        <end position="49"/>
    </location>
</feature>
<dbReference type="GO" id="GO:0003677">
    <property type="term" value="F:DNA binding"/>
    <property type="evidence" value="ECO:0007669"/>
    <property type="project" value="UniProtKB-KW"/>
</dbReference>
<evidence type="ECO:0000256" key="6">
    <source>
        <dbReference type="ARBA" id="ARBA00023242"/>
    </source>
</evidence>
<dbReference type="CDD" id="cd00067">
    <property type="entry name" value="GAL4"/>
    <property type="match status" value="1"/>
</dbReference>
<keyword evidence="5" id="KW-0804">Transcription</keyword>
<dbReference type="InterPro" id="IPR001138">
    <property type="entry name" value="Zn2Cys6_DnaBD"/>
</dbReference>
<evidence type="ECO:0000256" key="4">
    <source>
        <dbReference type="ARBA" id="ARBA00023125"/>
    </source>
</evidence>
<comment type="caution">
    <text evidence="9">The sequence shown here is derived from an EMBL/GenBank/DDBJ whole genome shotgun (WGS) entry which is preliminary data.</text>
</comment>
<evidence type="ECO:0000256" key="2">
    <source>
        <dbReference type="ARBA" id="ARBA00022833"/>
    </source>
</evidence>
<protein>
    <recommendedName>
        <fullName evidence="8">Zn(2)-C6 fungal-type domain-containing protein</fullName>
    </recommendedName>
</protein>
<dbReference type="OrthoDB" id="3145928at2759"/>
<gene>
    <name evidence="9" type="ORF">B0T11DRAFT_281495</name>
</gene>
<feature type="region of interest" description="Disordered" evidence="7">
    <location>
        <begin position="159"/>
        <end position="182"/>
    </location>
</feature>
<feature type="compositionally biased region" description="Low complexity" evidence="7">
    <location>
        <begin position="159"/>
        <end position="173"/>
    </location>
</feature>
<evidence type="ECO:0000256" key="3">
    <source>
        <dbReference type="ARBA" id="ARBA00023015"/>
    </source>
</evidence>
<keyword evidence="2" id="KW-0862">Zinc</keyword>
<keyword evidence="3" id="KW-0805">Transcription regulation</keyword>
<dbReference type="GO" id="GO:0000981">
    <property type="term" value="F:DNA-binding transcription factor activity, RNA polymerase II-specific"/>
    <property type="evidence" value="ECO:0007669"/>
    <property type="project" value="InterPro"/>
</dbReference>
<organism evidence="9 10">
    <name type="scientific">Plectosphaerella cucumerina</name>
    <dbReference type="NCBI Taxonomy" id="40658"/>
    <lineage>
        <taxon>Eukaryota</taxon>
        <taxon>Fungi</taxon>
        <taxon>Dikarya</taxon>
        <taxon>Ascomycota</taxon>
        <taxon>Pezizomycotina</taxon>
        <taxon>Sordariomycetes</taxon>
        <taxon>Hypocreomycetidae</taxon>
        <taxon>Glomerellales</taxon>
        <taxon>Plectosphaerellaceae</taxon>
        <taxon>Plectosphaerella</taxon>
    </lineage>
</organism>